<organism evidence="4">
    <name type="scientific">Dichomitus squalens</name>
    <dbReference type="NCBI Taxonomy" id="114155"/>
    <lineage>
        <taxon>Eukaryota</taxon>
        <taxon>Fungi</taxon>
        <taxon>Dikarya</taxon>
        <taxon>Basidiomycota</taxon>
        <taxon>Agaricomycotina</taxon>
        <taxon>Agaricomycetes</taxon>
        <taxon>Polyporales</taxon>
        <taxon>Polyporaceae</taxon>
        <taxon>Dichomitus</taxon>
    </lineage>
</organism>
<accession>A0A4Q9M6P8</accession>
<feature type="compositionally biased region" description="Basic and acidic residues" evidence="2">
    <location>
        <begin position="642"/>
        <end position="654"/>
    </location>
</feature>
<evidence type="ECO:0000256" key="1">
    <source>
        <dbReference type="SAM" id="Coils"/>
    </source>
</evidence>
<keyword evidence="3" id="KW-0472">Membrane</keyword>
<feature type="coiled-coil region" evidence="1">
    <location>
        <begin position="310"/>
        <end position="337"/>
    </location>
</feature>
<dbReference type="OrthoDB" id="2628273at2759"/>
<gene>
    <name evidence="4" type="ORF">BD311DRAFT_733650</name>
</gene>
<feature type="region of interest" description="Disordered" evidence="2">
    <location>
        <begin position="633"/>
        <end position="664"/>
    </location>
</feature>
<dbReference type="EMBL" id="ML143563">
    <property type="protein sequence ID" value="TBU21987.1"/>
    <property type="molecule type" value="Genomic_DNA"/>
</dbReference>
<keyword evidence="3" id="KW-1133">Transmembrane helix</keyword>
<feature type="transmembrane region" description="Helical" evidence="3">
    <location>
        <begin position="12"/>
        <end position="41"/>
    </location>
</feature>
<dbReference type="Proteomes" id="UP000292957">
    <property type="component" value="Unassembled WGS sequence"/>
</dbReference>
<dbReference type="AlphaFoldDB" id="A0A4Q9M6P8"/>
<feature type="coiled-coil region" evidence="1">
    <location>
        <begin position="124"/>
        <end position="158"/>
    </location>
</feature>
<evidence type="ECO:0000313" key="4">
    <source>
        <dbReference type="EMBL" id="TBU21987.1"/>
    </source>
</evidence>
<protein>
    <submittedName>
        <fullName evidence="4">Uncharacterized protein</fullName>
    </submittedName>
</protein>
<name>A0A4Q9M6P8_9APHY</name>
<sequence length="698" mass="77032">MASIAAQLHDVLAIPMFIVYSLKTDPLTILLALTMLAYIFWCKATGFTARRYVEEIAPKYGTSAETLRIILGMADTFDLWTNKASRACMRRRRRLTCIGAQATKLVESGSYLLFIFDQDRQVHLAKQIERVSALEHDNAELREDNLALDQENTTLRDDNTALERDNAGLSDNNAVLMQDNMTLTGDNAALRHNNVGLATENAALRVAIARLEKENATCRTTSAAQDLHPARERKVIELEQEVVEVNRTTTAERSKHAGDQAVFIERVSTLTIVRDELLEAQDKLAAELESTRAPVTPAARASDGCGSATEDALRAKVADLKQEVERLREQREVHLADDSARTIKHRAGLAKVTAERDAAVVEKGATERALVSMTAERDVAVAEKLEAAAQRDFAVTQLAAINDMLAQNASATRDAAEHEKCSAIAQRDEEQRVVASGKIERDAPVAETHMTNAELDAAVAACATFERALVAMTLERDAAVAEKEAAIARSRTRIPSSAAKERKIAAAHKVLEAKCKELTKVSEMLTSENKILKEEMATPRTSCDKFKTFHSQIHRVKTLQLEREEYKDAHNLQLYESAANKDALKEARTAPQNYSRKLAEKDTLVDLTGQAIQIQLTLQPTVLAEHSDDVLNMQQRTPPASPDRDPDSGGEHCSRKQGKTPSNRLLSSTSICLTILVMPEFIFRPTGSEEQHTLTSVI</sequence>
<keyword evidence="1" id="KW-0175">Coiled coil</keyword>
<evidence type="ECO:0000256" key="3">
    <source>
        <dbReference type="SAM" id="Phobius"/>
    </source>
</evidence>
<proteinExistence type="predicted"/>
<evidence type="ECO:0000256" key="2">
    <source>
        <dbReference type="SAM" id="MobiDB-lite"/>
    </source>
</evidence>
<keyword evidence="3" id="KW-0812">Transmembrane</keyword>
<reference evidence="4" key="1">
    <citation type="submission" date="2019-01" db="EMBL/GenBank/DDBJ databases">
        <title>Draft genome sequences of three monokaryotic isolates of the white-rot basidiomycete fungus Dichomitus squalens.</title>
        <authorList>
            <consortium name="DOE Joint Genome Institute"/>
            <person name="Lopez S.C."/>
            <person name="Andreopoulos B."/>
            <person name="Pangilinan J."/>
            <person name="Lipzen A."/>
            <person name="Riley R."/>
            <person name="Ahrendt S."/>
            <person name="Ng V."/>
            <person name="Barry K."/>
            <person name="Daum C."/>
            <person name="Grigoriev I.V."/>
            <person name="Hilden K.S."/>
            <person name="Makela M.R."/>
            <person name="de Vries R.P."/>
        </authorList>
    </citation>
    <scope>NUCLEOTIDE SEQUENCE [LARGE SCALE GENOMIC DNA]</scope>
    <source>
        <strain evidence="4">OM18370.1</strain>
    </source>
</reference>